<protein>
    <recommendedName>
        <fullName evidence="4">Myb/SANT-like domain-containing protein</fullName>
    </recommendedName>
</protein>
<reference evidence="2 3" key="1">
    <citation type="submission" date="2019-01" db="EMBL/GenBank/DDBJ databases">
        <title>Sequencing of cultivated peanut Arachis hypogaea provides insights into genome evolution and oil improvement.</title>
        <authorList>
            <person name="Chen X."/>
        </authorList>
    </citation>
    <scope>NUCLEOTIDE SEQUENCE [LARGE SCALE GENOMIC DNA]</scope>
    <source>
        <strain evidence="3">cv. Fuhuasheng</strain>
        <tissue evidence="2">Leaves</tissue>
    </source>
</reference>
<keyword evidence="3" id="KW-1185">Reference proteome</keyword>
<feature type="compositionally biased region" description="Basic and acidic residues" evidence="1">
    <location>
        <begin position="8"/>
        <end position="24"/>
    </location>
</feature>
<feature type="compositionally biased region" description="Basic and acidic residues" evidence="1">
    <location>
        <begin position="148"/>
        <end position="160"/>
    </location>
</feature>
<proteinExistence type="predicted"/>
<feature type="region of interest" description="Disordered" evidence="1">
    <location>
        <begin position="1"/>
        <end position="42"/>
    </location>
</feature>
<sequence length="291" mass="32429">MCNSVDDEALRRMPRKTHDGKQGRTELAALGDGRGARDGEQCSHFSHKNKNLKAEEWLRFTIKETSYSFGIIVEMMGTAGSGFGWNDKDKIIVVEQQIFNEWKSSHPNANGLYNKLFRYFEELGIAFSRDSAQGGNAENVTQAVATMEAEREATLSDRQEPPTPSVPAAPGASAAPSASAALSFSSIEKNKRKRGSKSKEVIDIVTESMRNMKGTYQEHTAILVDMVSCFKNEKEGAERRMKLMTLLRDVPSLSIDDRMKAGLSIVRNNSLIDMVFQLQPEELLSFLKKLI</sequence>
<dbReference type="EMBL" id="SDMP01000019">
    <property type="protein sequence ID" value="RYQ91995.1"/>
    <property type="molecule type" value="Genomic_DNA"/>
</dbReference>
<feature type="region of interest" description="Disordered" evidence="1">
    <location>
        <begin position="148"/>
        <end position="174"/>
    </location>
</feature>
<dbReference type="AlphaFoldDB" id="A0A444XR33"/>
<accession>A0A444XR33</accession>
<evidence type="ECO:0000313" key="2">
    <source>
        <dbReference type="EMBL" id="RYQ91995.1"/>
    </source>
</evidence>
<dbReference type="PANTHER" id="PTHR46250">
    <property type="entry name" value="MYB/SANT-LIKE DNA-BINDING DOMAIN PROTEIN-RELATED"/>
    <property type="match status" value="1"/>
</dbReference>
<dbReference type="PANTHER" id="PTHR46250:SF18">
    <property type="entry name" value="MYB_SANT-LIKE DOMAIN-CONTAINING PROTEIN"/>
    <property type="match status" value="1"/>
</dbReference>
<dbReference type="Proteomes" id="UP000289738">
    <property type="component" value="Chromosome B09"/>
</dbReference>
<dbReference type="STRING" id="3818.A0A444XR33"/>
<name>A0A444XR33_ARAHY</name>
<organism evidence="2 3">
    <name type="scientific">Arachis hypogaea</name>
    <name type="common">Peanut</name>
    <dbReference type="NCBI Taxonomy" id="3818"/>
    <lineage>
        <taxon>Eukaryota</taxon>
        <taxon>Viridiplantae</taxon>
        <taxon>Streptophyta</taxon>
        <taxon>Embryophyta</taxon>
        <taxon>Tracheophyta</taxon>
        <taxon>Spermatophyta</taxon>
        <taxon>Magnoliopsida</taxon>
        <taxon>eudicotyledons</taxon>
        <taxon>Gunneridae</taxon>
        <taxon>Pentapetalae</taxon>
        <taxon>rosids</taxon>
        <taxon>fabids</taxon>
        <taxon>Fabales</taxon>
        <taxon>Fabaceae</taxon>
        <taxon>Papilionoideae</taxon>
        <taxon>50 kb inversion clade</taxon>
        <taxon>dalbergioids sensu lato</taxon>
        <taxon>Dalbergieae</taxon>
        <taxon>Pterocarpus clade</taxon>
        <taxon>Arachis</taxon>
    </lineage>
</organism>
<gene>
    <name evidence="2" type="ORF">Ahy_B09g098070</name>
</gene>
<comment type="caution">
    <text evidence="2">The sequence shown here is derived from an EMBL/GenBank/DDBJ whole genome shotgun (WGS) entry which is preliminary data.</text>
</comment>
<evidence type="ECO:0000256" key="1">
    <source>
        <dbReference type="SAM" id="MobiDB-lite"/>
    </source>
</evidence>
<evidence type="ECO:0000313" key="3">
    <source>
        <dbReference type="Proteomes" id="UP000289738"/>
    </source>
</evidence>
<evidence type="ECO:0008006" key="4">
    <source>
        <dbReference type="Google" id="ProtNLM"/>
    </source>
</evidence>